<evidence type="ECO:0000256" key="4">
    <source>
        <dbReference type="ARBA" id="ARBA00022963"/>
    </source>
</evidence>
<reference evidence="10" key="2">
    <citation type="submission" date="2008-12" db="EMBL/GenBank/DDBJ databases">
        <title>Improved gene annotation of the rice (Oryza sativa) genomes.</title>
        <authorList>
            <person name="Wang J."/>
            <person name="Li R."/>
            <person name="Fan W."/>
            <person name="Huang Q."/>
            <person name="Zhang J."/>
            <person name="Zhou Y."/>
            <person name="Hu Y."/>
            <person name="Zi S."/>
            <person name="Li J."/>
            <person name="Ni P."/>
            <person name="Zheng H."/>
            <person name="Zhang Y."/>
            <person name="Zhao M."/>
            <person name="Hao Q."/>
            <person name="McDermott J."/>
            <person name="Samudrala R."/>
            <person name="Kristiansen K."/>
            <person name="Wong G.K.-S."/>
        </authorList>
    </citation>
    <scope>NUCLEOTIDE SEQUENCE</scope>
</reference>
<comment type="similarity">
    <text evidence="1 8">Belongs to the patatin family.</text>
</comment>
<dbReference type="EC" id="3.1.1.-" evidence="8"/>
<feature type="short sequence motif" description="GXGXXG" evidence="7">
    <location>
        <begin position="24"/>
        <end position="29"/>
    </location>
</feature>
<dbReference type="InterPro" id="IPR016035">
    <property type="entry name" value="Acyl_Trfase/lysoPLipase"/>
</dbReference>
<evidence type="ECO:0000256" key="7">
    <source>
        <dbReference type="PROSITE-ProRule" id="PRU01161"/>
    </source>
</evidence>
<accession>B9F8U7</accession>
<dbReference type="Pfam" id="PF01734">
    <property type="entry name" value="Patatin"/>
    <property type="match status" value="1"/>
</dbReference>
<feature type="short sequence motif" description="DGA/G" evidence="7">
    <location>
        <begin position="211"/>
        <end position="213"/>
    </location>
</feature>
<dbReference type="PROSITE" id="PS51635">
    <property type="entry name" value="PNPLA"/>
    <property type="match status" value="1"/>
</dbReference>
<name>B9F8U7_ORYSJ</name>
<evidence type="ECO:0000256" key="6">
    <source>
        <dbReference type="ARBA" id="ARBA00025642"/>
    </source>
</evidence>
<keyword evidence="4 7" id="KW-0442">Lipid degradation</keyword>
<reference evidence="10" key="1">
    <citation type="journal article" date="2005" name="PLoS Biol.">
        <title>The genomes of Oryza sativa: a history of duplications.</title>
        <authorList>
            <person name="Yu J."/>
            <person name="Wang J."/>
            <person name="Lin W."/>
            <person name="Li S."/>
            <person name="Li H."/>
            <person name="Zhou J."/>
            <person name="Ni P."/>
            <person name="Dong W."/>
            <person name="Hu S."/>
            <person name="Zeng C."/>
            <person name="Zhang J."/>
            <person name="Zhang Y."/>
            <person name="Li R."/>
            <person name="Xu Z."/>
            <person name="Li S."/>
            <person name="Li X."/>
            <person name="Zheng H."/>
            <person name="Cong L."/>
            <person name="Lin L."/>
            <person name="Yin J."/>
            <person name="Geng J."/>
            <person name="Li G."/>
            <person name="Shi J."/>
            <person name="Liu J."/>
            <person name="Lv H."/>
            <person name="Li J."/>
            <person name="Wang J."/>
            <person name="Deng Y."/>
            <person name="Ran L."/>
            <person name="Shi X."/>
            <person name="Wang X."/>
            <person name="Wu Q."/>
            <person name="Li C."/>
            <person name="Ren X."/>
            <person name="Wang J."/>
            <person name="Wang X."/>
            <person name="Li D."/>
            <person name="Liu D."/>
            <person name="Zhang X."/>
            <person name="Ji Z."/>
            <person name="Zhao W."/>
            <person name="Sun Y."/>
            <person name="Zhang Z."/>
            <person name="Bao J."/>
            <person name="Han Y."/>
            <person name="Dong L."/>
            <person name="Ji J."/>
            <person name="Chen P."/>
            <person name="Wu S."/>
            <person name="Liu J."/>
            <person name="Xiao Y."/>
            <person name="Bu D."/>
            <person name="Tan J."/>
            <person name="Yang L."/>
            <person name="Ye C."/>
            <person name="Zhang J."/>
            <person name="Xu J."/>
            <person name="Zhou Y."/>
            <person name="Yu Y."/>
            <person name="Zhang B."/>
            <person name="Zhuang S."/>
            <person name="Wei H."/>
            <person name="Liu B."/>
            <person name="Lei M."/>
            <person name="Yu H."/>
            <person name="Li Y."/>
            <person name="Xu H."/>
            <person name="Wei S."/>
            <person name="He X."/>
            <person name="Fang L."/>
            <person name="Zhang Z."/>
            <person name="Zhang Y."/>
            <person name="Huang X."/>
            <person name="Su Z."/>
            <person name="Tong W."/>
            <person name="Li J."/>
            <person name="Tong Z."/>
            <person name="Li S."/>
            <person name="Ye J."/>
            <person name="Wang L."/>
            <person name="Fang L."/>
            <person name="Lei T."/>
            <person name="Chen C."/>
            <person name="Chen H."/>
            <person name="Xu Z."/>
            <person name="Li H."/>
            <person name="Huang H."/>
            <person name="Zhang F."/>
            <person name="Xu H."/>
            <person name="Li N."/>
            <person name="Zhao C."/>
            <person name="Li S."/>
            <person name="Dong L."/>
            <person name="Huang Y."/>
            <person name="Li L."/>
            <person name="Xi Y."/>
            <person name="Qi Q."/>
            <person name="Li W."/>
            <person name="Zhang B."/>
            <person name="Hu W."/>
            <person name="Zhang Y."/>
            <person name="Tian X."/>
            <person name="Jiao Y."/>
            <person name="Liang X."/>
            <person name="Jin J."/>
            <person name="Gao L."/>
            <person name="Zheng W."/>
            <person name="Hao B."/>
            <person name="Liu S."/>
            <person name="Wang W."/>
            <person name="Yuan L."/>
            <person name="Cao M."/>
            <person name="McDermott J."/>
            <person name="Samudrala R."/>
            <person name="Wang J."/>
            <person name="Wong G.K."/>
            <person name="Yang H."/>
        </authorList>
    </citation>
    <scope>NUCLEOTIDE SEQUENCE [LARGE SCALE GENOMIC DNA]</scope>
</reference>
<dbReference type="Proteomes" id="UP000007752">
    <property type="component" value="Chromosome 3"/>
</dbReference>
<dbReference type="EMBL" id="CM000140">
    <property type="protein sequence ID" value="EEE59195.1"/>
    <property type="molecule type" value="Genomic_DNA"/>
</dbReference>
<evidence type="ECO:0000256" key="3">
    <source>
        <dbReference type="ARBA" id="ARBA00022821"/>
    </source>
</evidence>
<dbReference type="SUPFAM" id="SSF52151">
    <property type="entry name" value="FabD/lysophospholipase-like"/>
    <property type="match status" value="1"/>
</dbReference>
<proteinExistence type="inferred from homology"/>
<gene>
    <name evidence="10" type="ORF">OsJ_11136</name>
</gene>
<dbReference type="AlphaFoldDB" id="B9F8U7"/>
<keyword evidence="5 7" id="KW-0443">Lipid metabolism</keyword>
<comment type="domain">
    <text evidence="8">The nitrogen atoms of the two glycine residues in the GGXR motif define the oxyanion hole, and stabilize the oxyanion that forms during the nucleophilic attack by the catalytic serine during substrate cleavage.</text>
</comment>
<evidence type="ECO:0000256" key="2">
    <source>
        <dbReference type="ARBA" id="ARBA00022801"/>
    </source>
</evidence>
<keyword evidence="3" id="KW-0611">Plant defense</keyword>
<evidence type="ECO:0000256" key="1">
    <source>
        <dbReference type="ARBA" id="ARBA00010240"/>
    </source>
</evidence>
<evidence type="ECO:0000259" key="9">
    <source>
        <dbReference type="PROSITE" id="PS51635"/>
    </source>
</evidence>
<feature type="domain" description="PNPLA" evidence="9">
    <location>
        <begin position="20"/>
        <end position="224"/>
    </location>
</feature>
<dbReference type="GO" id="GO:0006952">
    <property type="term" value="P:defense response"/>
    <property type="evidence" value="ECO:0007669"/>
    <property type="project" value="UniProtKB-KW"/>
</dbReference>
<evidence type="ECO:0000256" key="8">
    <source>
        <dbReference type="RuleBase" id="RU361262"/>
    </source>
</evidence>
<feature type="short sequence motif" description="GXSXG" evidence="7">
    <location>
        <begin position="62"/>
        <end position="66"/>
    </location>
</feature>
<dbReference type="GO" id="GO:0016042">
    <property type="term" value="P:lipid catabolic process"/>
    <property type="evidence" value="ECO:0007669"/>
    <property type="project" value="UniProtKB-UniRule"/>
</dbReference>
<evidence type="ECO:0000256" key="5">
    <source>
        <dbReference type="ARBA" id="ARBA00023098"/>
    </source>
</evidence>
<dbReference type="PANTHER" id="PTHR32176">
    <property type="entry name" value="XYLOSE ISOMERASE"/>
    <property type="match status" value="1"/>
</dbReference>
<dbReference type="PANTHER" id="PTHR32176:SF5">
    <property type="entry name" value="PATATIN-LIKE PROTEIN 1"/>
    <property type="match status" value="1"/>
</dbReference>
<dbReference type="InterPro" id="IPR002641">
    <property type="entry name" value="PNPLA_dom"/>
</dbReference>
<dbReference type="Gene3D" id="3.40.1090.10">
    <property type="entry name" value="Cytosolic phospholipase A2 catalytic domain"/>
    <property type="match status" value="1"/>
</dbReference>
<comment type="function">
    <text evidence="6">Possesses non-specific lipolytic acyl hydrolase (LAH) activity. Hydrolyzes phospholipids as well as galactolipids. May play a role in disease resistance.</text>
</comment>
<protein>
    <recommendedName>
        <fullName evidence="8">Patatin</fullName>
        <ecNumber evidence="8">3.1.1.-</ecNumber>
    </recommendedName>
</protein>
<feature type="active site" description="Nucleophile" evidence="7">
    <location>
        <position position="64"/>
    </location>
</feature>
<feature type="active site" description="Proton acceptor" evidence="7">
    <location>
        <position position="211"/>
    </location>
</feature>
<dbReference type="GO" id="GO:0016298">
    <property type="term" value="F:lipase activity"/>
    <property type="evidence" value="ECO:0007669"/>
    <property type="project" value="UniProtKB-ARBA"/>
</dbReference>
<dbReference type="FunFam" id="3.40.1090.10:FF:000005">
    <property type="entry name" value="Patatin"/>
    <property type="match status" value="1"/>
</dbReference>
<sequence>MAGCVVGEPASAPGQRVTLLAIDGGGIRGLIPGTILAFLEARLQELDGPDARLADYFDCIAGTSTGGLITAMLAAPGDHGRPLFAASDINRFYLDNGPLIFPQKRCGMAAAMAALTRPRYNGKYLQGKIRKMLGETRVRDTLTNVVIPTFDVRLLQPTIFSTYDAKSMPLKNALLSDICISTSAAPTYLPAHCFQTTDDATGKVREFDLIDGGVAANNPTMVAMTQITKKIMVKDKEELYPVKPSDCGKFLVLSVGTGSTSDQGMYTARQCSRWGIVRWLRNKGMAPIIDIFMAASSDLVDIHAAVMFQSLHSDGDYLRIQDNTLHGDAATVDAATRDNMRALVRDRRADAGAAGVEGQRRDRQVTVAANTVGVTVRARAKEDERELISSSHPPLTRFARLSSPSTETTATASGPHLVTVACRMALAALAADGSSVSGGSRGGSSVDRVSGEWLNVVRVDSERGGVGRVGNGRTRCRRGLPLRIRRWLLAGWHRQ</sequence>
<keyword evidence="2 7" id="KW-0378">Hydrolase</keyword>
<comment type="function">
    <text evidence="8">Lipolytic acyl hydrolase (LAH).</text>
</comment>
<organism evidence="10">
    <name type="scientific">Oryza sativa subsp. japonica</name>
    <name type="common">Rice</name>
    <dbReference type="NCBI Taxonomy" id="39947"/>
    <lineage>
        <taxon>Eukaryota</taxon>
        <taxon>Viridiplantae</taxon>
        <taxon>Streptophyta</taxon>
        <taxon>Embryophyta</taxon>
        <taxon>Tracheophyta</taxon>
        <taxon>Spermatophyta</taxon>
        <taxon>Magnoliopsida</taxon>
        <taxon>Liliopsida</taxon>
        <taxon>Poales</taxon>
        <taxon>Poaceae</taxon>
        <taxon>BOP clade</taxon>
        <taxon>Oryzoideae</taxon>
        <taxon>Oryzeae</taxon>
        <taxon>Oryzinae</taxon>
        <taxon>Oryza</taxon>
        <taxon>Oryza sativa</taxon>
    </lineage>
</organism>
<evidence type="ECO:0000313" key="10">
    <source>
        <dbReference type="EMBL" id="EEE59195.1"/>
    </source>
</evidence>